<gene>
    <name evidence="3" type="primary">LOC113215517</name>
</gene>
<dbReference type="AlphaFoldDB" id="A0A9C6U632"/>
<name>A0A9C6U632_FRAOC</name>
<keyword evidence="2" id="KW-1185">Reference proteome</keyword>
<feature type="region of interest" description="Disordered" evidence="1">
    <location>
        <begin position="113"/>
        <end position="252"/>
    </location>
</feature>
<accession>A0A9C6U632</accession>
<dbReference type="Proteomes" id="UP000504606">
    <property type="component" value="Unplaced"/>
</dbReference>
<evidence type="ECO:0000313" key="2">
    <source>
        <dbReference type="Proteomes" id="UP000504606"/>
    </source>
</evidence>
<evidence type="ECO:0000256" key="1">
    <source>
        <dbReference type="SAM" id="MobiDB-lite"/>
    </source>
</evidence>
<feature type="compositionally biased region" description="Basic and acidic residues" evidence="1">
    <location>
        <begin position="131"/>
        <end position="154"/>
    </location>
</feature>
<evidence type="ECO:0000313" key="3">
    <source>
        <dbReference type="RefSeq" id="XP_052123669.1"/>
    </source>
</evidence>
<feature type="compositionally biased region" description="Basic and acidic residues" evidence="1">
    <location>
        <begin position="164"/>
        <end position="185"/>
    </location>
</feature>
<protein>
    <submittedName>
        <fullName evidence="3">Uncharacterized protein LOC113215517</fullName>
    </submittedName>
</protein>
<reference evidence="3" key="1">
    <citation type="submission" date="2025-08" db="UniProtKB">
        <authorList>
            <consortium name="RefSeq"/>
        </authorList>
    </citation>
    <scope>IDENTIFICATION</scope>
    <source>
        <tissue evidence="3">Whole organism</tissue>
    </source>
</reference>
<feature type="compositionally biased region" description="Basic and acidic residues" evidence="1">
    <location>
        <begin position="205"/>
        <end position="226"/>
    </location>
</feature>
<feature type="compositionally biased region" description="Basic and acidic residues" evidence="1">
    <location>
        <begin position="233"/>
        <end position="252"/>
    </location>
</feature>
<sequence length="252" mass="29028">MEEIPEKKSTFQGLRVAVPRIEQERKIYQLTVVPAEKTKQKQKTPEELQAIIKRVSKKMQEDKAKDDSKQVKEVKLEAMQNKPKLAVQNLKRKIMSARKGIKIQVIETPKVMVETKQSRGKRVQTQPKPIKIKENVQKTKERACYLTPKSKEFVSESSDSSDEEATRKSAGKDEATKRQEKESKTEGTATLMADLALSDSEEEGEHEKSMELQEDKKMEDCEKTEKTEEEEGEHEKSMELQEDKKMEDSEVN</sequence>
<organism evidence="2 3">
    <name type="scientific">Frankliniella occidentalis</name>
    <name type="common">Western flower thrips</name>
    <name type="synonym">Euthrips occidentalis</name>
    <dbReference type="NCBI Taxonomy" id="133901"/>
    <lineage>
        <taxon>Eukaryota</taxon>
        <taxon>Metazoa</taxon>
        <taxon>Ecdysozoa</taxon>
        <taxon>Arthropoda</taxon>
        <taxon>Hexapoda</taxon>
        <taxon>Insecta</taxon>
        <taxon>Pterygota</taxon>
        <taxon>Neoptera</taxon>
        <taxon>Paraneoptera</taxon>
        <taxon>Thysanoptera</taxon>
        <taxon>Terebrantia</taxon>
        <taxon>Thripoidea</taxon>
        <taxon>Thripidae</taxon>
        <taxon>Frankliniella</taxon>
    </lineage>
</organism>
<dbReference type="RefSeq" id="XP_052123669.1">
    <property type="nucleotide sequence ID" value="XM_052267709.1"/>
</dbReference>
<dbReference type="KEGG" id="foc:113215517"/>
<dbReference type="GeneID" id="113215517"/>
<proteinExistence type="predicted"/>